<keyword evidence="1" id="KW-0479">Metal-binding</keyword>
<evidence type="ECO:0000313" key="5">
    <source>
        <dbReference type="EMBL" id="QDH25486.1"/>
    </source>
</evidence>
<dbReference type="Proteomes" id="UP000317214">
    <property type="component" value="Chromosome"/>
</dbReference>
<name>A0A4Y6VAE2_9PROT</name>
<dbReference type="OrthoDB" id="9780884at2"/>
<evidence type="ECO:0000256" key="1">
    <source>
        <dbReference type="ARBA" id="ARBA00022723"/>
    </source>
</evidence>
<dbReference type="AlphaFoldDB" id="A0A4Y6VAE2"/>
<organism evidence="5 6">
    <name type="scientific">Neokomagataea tanensis</name>
    <dbReference type="NCBI Taxonomy" id="661191"/>
    <lineage>
        <taxon>Bacteria</taxon>
        <taxon>Pseudomonadati</taxon>
        <taxon>Pseudomonadota</taxon>
        <taxon>Alphaproteobacteria</taxon>
        <taxon>Acetobacterales</taxon>
        <taxon>Acetobacteraceae</taxon>
        <taxon>Neokomagataea</taxon>
    </lineage>
</organism>
<keyword evidence="2" id="KW-0378">Hydrolase</keyword>
<dbReference type="Pfam" id="PF00149">
    <property type="entry name" value="Metallophos"/>
    <property type="match status" value="1"/>
</dbReference>
<dbReference type="GO" id="GO:0046872">
    <property type="term" value="F:metal ion binding"/>
    <property type="evidence" value="ECO:0007669"/>
    <property type="project" value="UniProtKB-KW"/>
</dbReference>
<dbReference type="InterPro" id="IPR029052">
    <property type="entry name" value="Metallo-depent_PP-like"/>
</dbReference>
<dbReference type="KEGG" id="ntn:D5366_09995"/>
<feature type="transmembrane region" description="Helical" evidence="3">
    <location>
        <begin position="24"/>
        <end position="44"/>
    </location>
</feature>
<evidence type="ECO:0000256" key="3">
    <source>
        <dbReference type="SAM" id="Phobius"/>
    </source>
</evidence>
<dbReference type="InterPro" id="IPR004843">
    <property type="entry name" value="Calcineurin-like_PHP"/>
</dbReference>
<dbReference type="EMBL" id="CP032485">
    <property type="protein sequence ID" value="QDH25486.1"/>
    <property type="molecule type" value="Genomic_DNA"/>
</dbReference>
<feature type="transmembrane region" description="Helical" evidence="3">
    <location>
        <begin position="56"/>
        <end position="80"/>
    </location>
</feature>
<sequence>MHLIFTAPCIFIIFNWLWPLPIPYWLKFLLAILLLIGSQYHLWARLSSGTPMLPEFPRFLILTFNWLFGAITFLAFFQLVLDTATLFFVISYRHSICIPVFFRATIGLLAAFLSACAVWNATRLPKLRNIAVAIPNLPPEFENYTILQLADLHLTRLFPTAWAEKVTILANAKHADLIVITGDFIDGPVSLRKSDIAPLKRLYAPDGVFAVPGNHEYYFNYQEWLTHLKSLDITMLLNEHTLLTRGDATLVLAGVTDLSAAHHNEQPPNLDAALKDAPAAPIVLLDHQPRNAVEAAKRKVALQLSGHTHGGMIPGLDRLVARANNGFVSGRYTVGAMHLYVSNGTGIWAGFALRLAKPPEITCFQLNRTEK</sequence>
<proteinExistence type="predicted"/>
<dbReference type="PANTHER" id="PTHR31302:SF31">
    <property type="entry name" value="PHOSPHODIESTERASE YAEI"/>
    <property type="match status" value="1"/>
</dbReference>
<dbReference type="Gene3D" id="3.60.21.10">
    <property type="match status" value="1"/>
</dbReference>
<keyword evidence="3" id="KW-0472">Membrane</keyword>
<dbReference type="GO" id="GO:0008758">
    <property type="term" value="F:UDP-2,3-diacylglucosamine hydrolase activity"/>
    <property type="evidence" value="ECO:0007669"/>
    <property type="project" value="TreeGrafter"/>
</dbReference>
<feature type="domain" description="Calcineurin-like phosphoesterase" evidence="4">
    <location>
        <begin position="145"/>
        <end position="310"/>
    </location>
</feature>
<dbReference type="CDD" id="cd07385">
    <property type="entry name" value="MPP_YkuE_C"/>
    <property type="match status" value="1"/>
</dbReference>
<evidence type="ECO:0000256" key="2">
    <source>
        <dbReference type="ARBA" id="ARBA00022801"/>
    </source>
</evidence>
<accession>A0A4Y6VAE2</accession>
<dbReference type="GO" id="GO:0009245">
    <property type="term" value="P:lipid A biosynthetic process"/>
    <property type="evidence" value="ECO:0007669"/>
    <property type="project" value="TreeGrafter"/>
</dbReference>
<keyword evidence="3" id="KW-1133">Transmembrane helix</keyword>
<dbReference type="InterPro" id="IPR051158">
    <property type="entry name" value="Metallophosphoesterase_sf"/>
</dbReference>
<feature type="transmembrane region" description="Helical" evidence="3">
    <location>
        <begin position="100"/>
        <end position="119"/>
    </location>
</feature>
<protein>
    <submittedName>
        <fullName evidence="5">Metallophosphoesterase</fullName>
    </submittedName>
</protein>
<gene>
    <name evidence="5" type="ORF">D5366_09995</name>
</gene>
<keyword evidence="6" id="KW-1185">Reference proteome</keyword>
<dbReference type="GO" id="GO:0016020">
    <property type="term" value="C:membrane"/>
    <property type="evidence" value="ECO:0007669"/>
    <property type="project" value="GOC"/>
</dbReference>
<evidence type="ECO:0000313" key="6">
    <source>
        <dbReference type="Proteomes" id="UP000317214"/>
    </source>
</evidence>
<evidence type="ECO:0000259" key="4">
    <source>
        <dbReference type="Pfam" id="PF00149"/>
    </source>
</evidence>
<dbReference type="PANTHER" id="PTHR31302">
    <property type="entry name" value="TRANSMEMBRANE PROTEIN WITH METALLOPHOSPHOESTERASE DOMAIN-RELATED"/>
    <property type="match status" value="1"/>
</dbReference>
<keyword evidence="3" id="KW-0812">Transmembrane</keyword>
<reference evidence="5 6" key="1">
    <citation type="submission" date="2018-09" db="EMBL/GenBank/DDBJ databases">
        <title>The complete genome sequence of Neokomagataea tanensis NBRC 106556(T).</title>
        <authorList>
            <person name="Chua K.-O."/>
            <person name="See-Too W.-S."/>
            <person name="Hong K.-W."/>
            <person name="Yin W.-F."/>
            <person name="Chan K.-G."/>
        </authorList>
    </citation>
    <scope>NUCLEOTIDE SEQUENCE [LARGE SCALE GENOMIC DNA]</scope>
    <source>
        <strain evidence="6">AH13 \ NBRC 106556</strain>
    </source>
</reference>
<dbReference type="SUPFAM" id="SSF56300">
    <property type="entry name" value="Metallo-dependent phosphatases"/>
    <property type="match status" value="1"/>
</dbReference>